<dbReference type="AlphaFoldDB" id="A0A2T4U3C2"/>
<gene>
    <name evidence="1" type="ORF">C6Y45_14090</name>
</gene>
<keyword evidence="2" id="KW-1185">Reference proteome</keyword>
<proteinExistence type="predicted"/>
<dbReference type="RefSeq" id="WP_107585873.1">
    <property type="nucleotide sequence ID" value="NZ_PZJJ01000030.1"/>
</dbReference>
<sequence length="65" mass="7043">MKLAEGTAEFFSRPVDGMINGRGVMINRPVIKFNLLPVMTTKPLILINPSRNTASSVPSKPQTGC</sequence>
<accession>A0A2T4U3C2</accession>
<organism evidence="1 2">
    <name type="scientific">Alkalicoccus saliphilus</name>
    <dbReference type="NCBI Taxonomy" id="200989"/>
    <lineage>
        <taxon>Bacteria</taxon>
        <taxon>Bacillati</taxon>
        <taxon>Bacillota</taxon>
        <taxon>Bacilli</taxon>
        <taxon>Bacillales</taxon>
        <taxon>Bacillaceae</taxon>
        <taxon>Alkalicoccus</taxon>
    </lineage>
</organism>
<dbReference type="Proteomes" id="UP000240509">
    <property type="component" value="Unassembled WGS sequence"/>
</dbReference>
<protein>
    <submittedName>
        <fullName evidence="1">Uncharacterized protein</fullName>
    </submittedName>
</protein>
<dbReference type="EMBL" id="PZJJ01000030">
    <property type="protein sequence ID" value="PTL37869.1"/>
    <property type="molecule type" value="Genomic_DNA"/>
</dbReference>
<evidence type="ECO:0000313" key="2">
    <source>
        <dbReference type="Proteomes" id="UP000240509"/>
    </source>
</evidence>
<comment type="caution">
    <text evidence="1">The sequence shown here is derived from an EMBL/GenBank/DDBJ whole genome shotgun (WGS) entry which is preliminary data.</text>
</comment>
<evidence type="ECO:0000313" key="1">
    <source>
        <dbReference type="EMBL" id="PTL37869.1"/>
    </source>
</evidence>
<reference evidence="1 2" key="1">
    <citation type="submission" date="2018-03" db="EMBL/GenBank/DDBJ databases">
        <title>Alkalicoccus saliphilus sp. nov., isolated from a mineral pool.</title>
        <authorList>
            <person name="Zhao B."/>
        </authorList>
    </citation>
    <scope>NUCLEOTIDE SEQUENCE [LARGE SCALE GENOMIC DNA]</scope>
    <source>
        <strain evidence="1 2">6AG</strain>
    </source>
</reference>
<name>A0A2T4U3C2_9BACI</name>